<proteinExistence type="predicted"/>
<organism evidence="3 4">
    <name type="scientific">Apiospora hydei</name>
    <dbReference type="NCBI Taxonomy" id="1337664"/>
    <lineage>
        <taxon>Eukaryota</taxon>
        <taxon>Fungi</taxon>
        <taxon>Dikarya</taxon>
        <taxon>Ascomycota</taxon>
        <taxon>Pezizomycotina</taxon>
        <taxon>Sordariomycetes</taxon>
        <taxon>Xylariomycetidae</taxon>
        <taxon>Amphisphaeriales</taxon>
        <taxon>Apiosporaceae</taxon>
        <taxon>Apiospora</taxon>
    </lineage>
</organism>
<gene>
    <name evidence="3" type="ORF">PG997_001445</name>
</gene>
<evidence type="ECO:0000256" key="1">
    <source>
        <dbReference type="SAM" id="MobiDB-lite"/>
    </source>
</evidence>
<evidence type="ECO:0000256" key="2">
    <source>
        <dbReference type="SAM" id="Phobius"/>
    </source>
</evidence>
<dbReference type="RefSeq" id="XP_066675533.1">
    <property type="nucleotide sequence ID" value="XM_066805760.1"/>
</dbReference>
<keyword evidence="2" id="KW-0472">Membrane</keyword>
<name>A0ABR1XDI8_9PEZI</name>
<comment type="caution">
    <text evidence="3">The sequence shown here is derived from an EMBL/GenBank/DDBJ whole genome shotgun (WGS) entry which is preliminary data.</text>
</comment>
<dbReference type="EMBL" id="JAQQWN010000002">
    <property type="protein sequence ID" value="KAK8094760.1"/>
    <property type="molecule type" value="Genomic_DNA"/>
</dbReference>
<evidence type="ECO:0000313" key="3">
    <source>
        <dbReference type="EMBL" id="KAK8094760.1"/>
    </source>
</evidence>
<feature type="transmembrane region" description="Helical" evidence="2">
    <location>
        <begin position="128"/>
        <end position="148"/>
    </location>
</feature>
<keyword evidence="2" id="KW-0812">Transmembrane</keyword>
<reference evidence="3 4" key="1">
    <citation type="submission" date="2023-01" db="EMBL/GenBank/DDBJ databases">
        <title>Analysis of 21 Apiospora genomes using comparative genomics revels a genus with tremendous synthesis potential of carbohydrate active enzymes and secondary metabolites.</title>
        <authorList>
            <person name="Sorensen T."/>
        </authorList>
    </citation>
    <scope>NUCLEOTIDE SEQUENCE [LARGE SCALE GENOMIC DNA]</scope>
    <source>
        <strain evidence="3 4">CBS 114990</strain>
    </source>
</reference>
<feature type="transmembrane region" description="Helical" evidence="2">
    <location>
        <begin position="12"/>
        <end position="38"/>
    </location>
</feature>
<feature type="compositionally biased region" description="Basic and acidic residues" evidence="1">
    <location>
        <begin position="151"/>
        <end position="171"/>
    </location>
</feature>
<dbReference type="GeneID" id="92038820"/>
<sequence>MPVLFLHVLSSPLFLVSVYLALLYHVFYLLPFAALSLYRVKIAISLPVETSRGDANVVALLRSIETMTHPSQYMPSSSSMVWLATTFRDVFTSQSLGLKALTLGVAFGSHVKGVSGAPVSIMEREVEIVFSIISICATIAVGIGVAKWQDTRNKARDTQRHHREPSPEARDNAAPVPSLPGNSRQMGLVSGAIPMLPLIPPMSTVAFPEPVFRVHATSAHKQWALLARHLPVMDVNQIQQHPPS</sequence>
<keyword evidence="2" id="KW-1133">Transmembrane helix</keyword>
<feature type="region of interest" description="Disordered" evidence="1">
    <location>
        <begin position="151"/>
        <end position="181"/>
    </location>
</feature>
<keyword evidence="4" id="KW-1185">Reference proteome</keyword>
<protein>
    <submittedName>
        <fullName evidence="3">Uncharacterized protein</fullName>
    </submittedName>
</protein>
<accession>A0ABR1XDI8</accession>
<evidence type="ECO:0000313" key="4">
    <source>
        <dbReference type="Proteomes" id="UP001433268"/>
    </source>
</evidence>
<dbReference type="Proteomes" id="UP001433268">
    <property type="component" value="Unassembled WGS sequence"/>
</dbReference>